<organism evidence="2 3">
    <name type="scientific">Staurois parvus</name>
    <dbReference type="NCBI Taxonomy" id="386267"/>
    <lineage>
        <taxon>Eukaryota</taxon>
        <taxon>Metazoa</taxon>
        <taxon>Chordata</taxon>
        <taxon>Craniata</taxon>
        <taxon>Vertebrata</taxon>
        <taxon>Euteleostomi</taxon>
        <taxon>Amphibia</taxon>
        <taxon>Batrachia</taxon>
        <taxon>Anura</taxon>
        <taxon>Neobatrachia</taxon>
        <taxon>Ranoidea</taxon>
        <taxon>Ranidae</taxon>
        <taxon>Staurois</taxon>
    </lineage>
</organism>
<sequence>RSTDTTADHTRGDSTRLEGFQEIDTRYIHRAGKYTLSNRKHMSGQSYQGEGLPEAPPTKPMHKHIHPIIVCSQARHTIEQWDAATWQ</sequence>
<evidence type="ECO:0000256" key="1">
    <source>
        <dbReference type="SAM" id="MobiDB-lite"/>
    </source>
</evidence>
<evidence type="ECO:0000313" key="2">
    <source>
        <dbReference type="EMBL" id="CAI9554053.1"/>
    </source>
</evidence>
<protein>
    <submittedName>
        <fullName evidence="2">Uncharacterized protein</fullName>
    </submittedName>
</protein>
<proteinExistence type="predicted"/>
<comment type="caution">
    <text evidence="2">The sequence shown here is derived from an EMBL/GenBank/DDBJ whole genome shotgun (WGS) entry which is preliminary data.</text>
</comment>
<keyword evidence="3" id="KW-1185">Reference proteome</keyword>
<feature type="region of interest" description="Disordered" evidence="1">
    <location>
        <begin position="35"/>
        <end position="61"/>
    </location>
</feature>
<name>A0ABN9C2D5_9NEOB</name>
<gene>
    <name evidence="2" type="ORF">SPARVUS_LOCUS4138493</name>
</gene>
<dbReference type="EMBL" id="CATNWA010007446">
    <property type="protein sequence ID" value="CAI9554053.1"/>
    <property type="molecule type" value="Genomic_DNA"/>
</dbReference>
<reference evidence="2" key="1">
    <citation type="submission" date="2023-05" db="EMBL/GenBank/DDBJ databases">
        <authorList>
            <person name="Stuckert A."/>
        </authorList>
    </citation>
    <scope>NUCLEOTIDE SEQUENCE</scope>
</reference>
<accession>A0ABN9C2D5</accession>
<evidence type="ECO:0000313" key="3">
    <source>
        <dbReference type="Proteomes" id="UP001162483"/>
    </source>
</evidence>
<feature type="non-terminal residue" evidence="2">
    <location>
        <position position="1"/>
    </location>
</feature>
<dbReference type="Proteomes" id="UP001162483">
    <property type="component" value="Unassembled WGS sequence"/>
</dbReference>